<feature type="transmembrane region" description="Helical" evidence="2">
    <location>
        <begin position="313"/>
        <end position="339"/>
    </location>
</feature>
<keyword evidence="2" id="KW-1133">Transmembrane helix</keyword>
<feature type="transmembrane region" description="Helical" evidence="2">
    <location>
        <begin position="111"/>
        <end position="134"/>
    </location>
</feature>
<dbReference type="PANTHER" id="PTHR43317">
    <property type="entry name" value="THERMOSPERMINE SYNTHASE ACAULIS5"/>
    <property type="match status" value="1"/>
</dbReference>
<evidence type="ECO:0000313" key="3">
    <source>
        <dbReference type="EMBL" id="PZP29405.1"/>
    </source>
</evidence>
<feature type="transmembrane region" description="Helical" evidence="2">
    <location>
        <begin position="146"/>
        <end position="166"/>
    </location>
</feature>
<comment type="caution">
    <text evidence="3">The sequence shown here is derived from an EMBL/GenBank/DDBJ whole genome shotgun (WGS) entry which is preliminary data.</text>
</comment>
<feature type="transmembrane region" description="Helical" evidence="2">
    <location>
        <begin position="172"/>
        <end position="192"/>
    </location>
</feature>
<dbReference type="InterPro" id="IPR029063">
    <property type="entry name" value="SAM-dependent_MTases_sf"/>
</dbReference>
<keyword evidence="1" id="KW-0620">Polyamine biosynthesis</keyword>
<feature type="transmembrane region" description="Helical" evidence="2">
    <location>
        <begin position="240"/>
        <end position="263"/>
    </location>
</feature>
<feature type="transmembrane region" description="Helical" evidence="2">
    <location>
        <begin position="212"/>
        <end position="234"/>
    </location>
</feature>
<keyword evidence="2" id="KW-0812">Transmembrane</keyword>
<dbReference type="Proteomes" id="UP000249633">
    <property type="component" value="Unassembled WGS sequence"/>
</dbReference>
<sequence>MNRLAPWLMAASGFAGLGYQIVWTQQIGLWLGHEAAAVLAVVAAFFGGLTLGALLLGRRIESSAAPLRWYALCEALIGGWGLVLIVAMPAAGRAALVLIGPDAGPLRQWGVGLGASLVLLLPATLAMGATLPALARLQQARIATLYAANTLGAVAGVLVTALWLIPAWGLRASTGLCVALNLGCALLAGLALRADAPAPAPAWQAHAARRLLAVLAATGLLGLGYEVLVVRVLSQVAEDTVYTFALLLAVYLGGSALGAAAHARWPHRLGSTDRLLQALAAAGLFGSTSLWGAEASSRLLQSPLQALLPSGMAAALATEAALALLAFGPATVVMGALFCQLSHEAMAAGARFSQALALNTLGAMLAAPLFGVLLAPLLGPKGALLLLIAGWLLLAPRWRQPTWLASAAAVVALAMWAPPLAFVDLPESSEGGERGRLLSYRDGALAAVSVVEDDAGVARLRINNRQQEGCSATLPADGRQGLLPLLLHPAPHHALFLGLGAGLTAGVAAQVPGVAVDAVELLPEVIQASALFRPVLGDGPAPRLIQADARRFVRTATQRYDVIVSDNFHPARSGSGALYTVEHFRAVRERLAEGGLFCQWLPLHQLDLDTLRSIVASFQVAFPDGAALLASNSLDTPVLGLVGAAGPTRFAPHALPALAQAFGVVDSYALLGSFIADAHALQRFAGTAPLNTDDRPWVAYRAPRVTYAPDSTPRERLLTLLGELSLHPDTLLATPDAALAERLTAYAQARRSYLELGRQVLGRHAQASADPAVMLDRVGPPLLAVLRQSPDFRPAREPLERLAAALAPRDPAAAARLQAALNALTPRR</sequence>
<dbReference type="Pfam" id="PF01564">
    <property type="entry name" value="Spermine_synth"/>
    <property type="match status" value="1"/>
</dbReference>
<feature type="transmembrane region" description="Helical" evidence="2">
    <location>
        <begin position="275"/>
        <end position="293"/>
    </location>
</feature>
<dbReference type="Gene3D" id="3.40.50.150">
    <property type="entry name" value="Vaccinia Virus protein VP39"/>
    <property type="match status" value="1"/>
</dbReference>
<organism evidence="3 4">
    <name type="scientific">Roseateles depolymerans</name>
    <dbReference type="NCBI Taxonomy" id="76731"/>
    <lineage>
        <taxon>Bacteria</taxon>
        <taxon>Pseudomonadati</taxon>
        <taxon>Pseudomonadota</taxon>
        <taxon>Betaproteobacteria</taxon>
        <taxon>Burkholderiales</taxon>
        <taxon>Sphaerotilaceae</taxon>
        <taxon>Roseateles</taxon>
    </lineage>
</organism>
<dbReference type="EMBL" id="QFOD01000018">
    <property type="protein sequence ID" value="PZP29405.1"/>
    <property type="molecule type" value="Genomic_DNA"/>
</dbReference>
<dbReference type="PANTHER" id="PTHR43317:SF1">
    <property type="entry name" value="THERMOSPERMINE SYNTHASE ACAULIS5"/>
    <property type="match status" value="1"/>
</dbReference>
<dbReference type="GO" id="GO:0006596">
    <property type="term" value="P:polyamine biosynthetic process"/>
    <property type="evidence" value="ECO:0007669"/>
    <property type="project" value="UniProtKB-KW"/>
</dbReference>
<evidence type="ECO:0000313" key="4">
    <source>
        <dbReference type="Proteomes" id="UP000249633"/>
    </source>
</evidence>
<dbReference type="CDD" id="cd02440">
    <property type="entry name" value="AdoMet_MTases"/>
    <property type="match status" value="1"/>
</dbReference>
<protein>
    <submittedName>
        <fullName evidence="3">Spermidine synthase</fullName>
    </submittedName>
</protein>
<evidence type="ECO:0000256" key="1">
    <source>
        <dbReference type="ARBA" id="ARBA00023115"/>
    </source>
</evidence>
<accession>A0A2W5DBG8</accession>
<dbReference type="SUPFAM" id="SSF53335">
    <property type="entry name" value="S-adenosyl-L-methionine-dependent methyltransferases"/>
    <property type="match status" value="1"/>
</dbReference>
<feature type="transmembrane region" description="Helical" evidence="2">
    <location>
        <begin position="36"/>
        <end position="57"/>
    </location>
</feature>
<proteinExistence type="predicted"/>
<reference evidence="3 4" key="1">
    <citation type="submission" date="2017-08" db="EMBL/GenBank/DDBJ databases">
        <title>Infants hospitalized years apart are colonized by the same room-sourced microbial strains.</title>
        <authorList>
            <person name="Brooks B."/>
            <person name="Olm M.R."/>
            <person name="Firek B.A."/>
            <person name="Baker R."/>
            <person name="Thomas B.C."/>
            <person name="Morowitz M.J."/>
            <person name="Banfield J.F."/>
        </authorList>
    </citation>
    <scope>NUCLEOTIDE SEQUENCE [LARGE SCALE GENOMIC DNA]</scope>
    <source>
        <strain evidence="3">S2_012_000_R2_81</strain>
    </source>
</reference>
<gene>
    <name evidence="3" type="ORF">DI603_17215</name>
</gene>
<dbReference type="AlphaFoldDB" id="A0A2W5DBG8"/>
<feature type="transmembrane region" description="Helical" evidence="2">
    <location>
        <begin position="351"/>
        <end position="371"/>
    </location>
</feature>
<keyword evidence="2" id="KW-0472">Membrane</keyword>
<evidence type="ECO:0000256" key="2">
    <source>
        <dbReference type="SAM" id="Phobius"/>
    </source>
</evidence>
<name>A0A2W5DBG8_9BURK</name>
<feature type="transmembrane region" description="Helical" evidence="2">
    <location>
        <begin position="69"/>
        <end position="91"/>
    </location>
</feature>